<gene>
    <name evidence="2" type="ORF">AB675_226</name>
</gene>
<dbReference type="GeneID" id="28734095"/>
<feature type="compositionally biased region" description="Polar residues" evidence="1">
    <location>
        <begin position="28"/>
        <end position="38"/>
    </location>
</feature>
<dbReference type="RefSeq" id="XP_017997687.1">
    <property type="nucleotide sequence ID" value="XM_018142226.1"/>
</dbReference>
<feature type="region of interest" description="Disordered" evidence="1">
    <location>
        <begin position="19"/>
        <end position="72"/>
    </location>
</feature>
<keyword evidence="3" id="KW-1185">Reference proteome</keyword>
<dbReference type="EMBL" id="LFJN01000022">
    <property type="protein sequence ID" value="KPI37724.1"/>
    <property type="molecule type" value="Genomic_DNA"/>
</dbReference>
<dbReference type="AlphaFoldDB" id="A0A0N1H5L5"/>
<name>A0A0N1H5L5_9EURO</name>
<dbReference type="VEuPathDB" id="FungiDB:AB675_226"/>
<comment type="caution">
    <text evidence="2">The sequence shown here is derived from an EMBL/GenBank/DDBJ whole genome shotgun (WGS) entry which is preliminary data.</text>
</comment>
<reference evidence="2 3" key="1">
    <citation type="submission" date="2015-06" db="EMBL/GenBank/DDBJ databases">
        <title>Draft genome of the ant-associated black yeast Phialophora attae CBS 131958.</title>
        <authorList>
            <person name="Moreno L.F."/>
            <person name="Stielow B.J."/>
            <person name="de Hoog S."/>
            <person name="Vicente V.A."/>
            <person name="Weiss V.A."/>
            <person name="de Vries M."/>
            <person name="Cruz L.M."/>
            <person name="Souza E.M."/>
        </authorList>
    </citation>
    <scope>NUCLEOTIDE SEQUENCE [LARGE SCALE GENOMIC DNA]</scope>
    <source>
        <strain evidence="2 3">CBS 131958</strain>
    </source>
</reference>
<feature type="compositionally biased region" description="Low complexity" evidence="1">
    <location>
        <begin position="40"/>
        <end position="63"/>
    </location>
</feature>
<evidence type="ECO:0000313" key="2">
    <source>
        <dbReference type="EMBL" id="KPI37724.1"/>
    </source>
</evidence>
<evidence type="ECO:0000256" key="1">
    <source>
        <dbReference type="SAM" id="MobiDB-lite"/>
    </source>
</evidence>
<accession>A0A0N1H5L5</accession>
<dbReference type="Proteomes" id="UP000038010">
    <property type="component" value="Unassembled WGS sequence"/>
</dbReference>
<protein>
    <submittedName>
        <fullName evidence="2">Uncharacterized protein</fullName>
    </submittedName>
</protein>
<proteinExistence type="predicted"/>
<sequence>MSNNNTTYDGTIPSHAEAFVSMDPARTAVQQAASNSVQRPAPAAAKPSTSSPSTQTQQATNQQFNNDGSVRR</sequence>
<organism evidence="2 3">
    <name type="scientific">Cyphellophora attinorum</name>
    <dbReference type="NCBI Taxonomy" id="1664694"/>
    <lineage>
        <taxon>Eukaryota</taxon>
        <taxon>Fungi</taxon>
        <taxon>Dikarya</taxon>
        <taxon>Ascomycota</taxon>
        <taxon>Pezizomycotina</taxon>
        <taxon>Eurotiomycetes</taxon>
        <taxon>Chaetothyriomycetidae</taxon>
        <taxon>Chaetothyriales</taxon>
        <taxon>Cyphellophoraceae</taxon>
        <taxon>Cyphellophora</taxon>
    </lineage>
</organism>
<evidence type="ECO:0000313" key="3">
    <source>
        <dbReference type="Proteomes" id="UP000038010"/>
    </source>
</evidence>